<proteinExistence type="predicted"/>
<feature type="transmembrane region" description="Helical" evidence="2">
    <location>
        <begin position="184"/>
        <end position="204"/>
    </location>
</feature>
<name>A0ABD5P9A7_9EURY</name>
<reference evidence="3 4" key="1">
    <citation type="journal article" date="2019" name="Int. J. Syst. Evol. Microbiol.">
        <title>The Global Catalogue of Microorganisms (GCM) 10K type strain sequencing project: providing services to taxonomists for standard genome sequencing and annotation.</title>
        <authorList>
            <consortium name="The Broad Institute Genomics Platform"/>
            <consortium name="The Broad Institute Genome Sequencing Center for Infectious Disease"/>
            <person name="Wu L."/>
            <person name="Ma J."/>
        </authorList>
    </citation>
    <scope>NUCLEOTIDE SEQUENCE [LARGE SCALE GENOMIC DNA]</scope>
    <source>
        <strain evidence="3 4">CGMCC 1.12553</strain>
    </source>
</reference>
<organism evidence="3 4">
    <name type="scientific">Halobium salinum</name>
    <dbReference type="NCBI Taxonomy" id="1364940"/>
    <lineage>
        <taxon>Archaea</taxon>
        <taxon>Methanobacteriati</taxon>
        <taxon>Methanobacteriota</taxon>
        <taxon>Stenosarchaea group</taxon>
        <taxon>Halobacteria</taxon>
        <taxon>Halobacteriales</taxon>
        <taxon>Haloferacaceae</taxon>
        <taxon>Halobium</taxon>
    </lineage>
</organism>
<feature type="transmembrane region" description="Helical" evidence="2">
    <location>
        <begin position="158"/>
        <end position="177"/>
    </location>
</feature>
<dbReference type="Pfam" id="PF07187">
    <property type="entry name" value="DUF1405"/>
    <property type="match status" value="1"/>
</dbReference>
<dbReference type="PANTHER" id="PTHR40042:SF1">
    <property type="entry name" value="DUF1405 DOMAIN-CONTAINING PROTEIN"/>
    <property type="match status" value="1"/>
</dbReference>
<feature type="transmembrane region" description="Helical" evidence="2">
    <location>
        <begin position="127"/>
        <end position="146"/>
    </location>
</feature>
<feature type="region of interest" description="Disordered" evidence="1">
    <location>
        <begin position="1"/>
        <end position="27"/>
    </location>
</feature>
<dbReference type="Proteomes" id="UP001595921">
    <property type="component" value="Unassembled WGS sequence"/>
</dbReference>
<dbReference type="AlphaFoldDB" id="A0ABD5P9A7"/>
<keyword evidence="2" id="KW-0812">Transmembrane</keyword>
<feature type="transmembrane region" description="Helical" evidence="2">
    <location>
        <begin position="231"/>
        <end position="252"/>
    </location>
</feature>
<evidence type="ECO:0000313" key="3">
    <source>
        <dbReference type="EMBL" id="MFC4357450.1"/>
    </source>
</evidence>
<dbReference type="PANTHER" id="PTHR40042">
    <property type="entry name" value="HYPOTHETICAL MEMBRANE SPANNING PROTEIN"/>
    <property type="match status" value="1"/>
</dbReference>
<keyword evidence="2" id="KW-1133">Transmembrane helix</keyword>
<protein>
    <submittedName>
        <fullName evidence="3">DUF1405 domain-containing protein</fullName>
    </submittedName>
</protein>
<evidence type="ECO:0000256" key="1">
    <source>
        <dbReference type="SAM" id="MobiDB-lite"/>
    </source>
</evidence>
<feature type="compositionally biased region" description="Polar residues" evidence="1">
    <location>
        <begin position="1"/>
        <end position="21"/>
    </location>
</feature>
<feature type="transmembrane region" description="Helical" evidence="2">
    <location>
        <begin position="93"/>
        <end position="115"/>
    </location>
</feature>
<dbReference type="EMBL" id="JBHSDS010000003">
    <property type="protein sequence ID" value="MFC4357450.1"/>
    <property type="molecule type" value="Genomic_DNA"/>
</dbReference>
<keyword evidence="4" id="KW-1185">Reference proteome</keyword>
<dbReference type="InterPro" id="IPR009845">
    <property type="entry name" value="DUF1405"/>
</dbReference>
<sequence length="268" mass="29076">MSQSDAASESDPGSGSDSAARQASRGRLPDRDALPKWLAPLPRWLEDFGLRIAWLVVAINAVGTLFGFWYYGVTPIPLSTPVITGQLAFEPPVMWPLVPDSPTATLFIALSLALWKLGRSNEAVNALAFFGCWKLGLWTPFVLLAFADGFLASTILPMYLFLFFSHLAMVVQAFLIHRYSDFPVWAVGVAVFWYGFNDLVDYFVPIVGTPHHTLLPGQTVNAAGYFTHPAAIHYVGAAGAVVLTLTATFLALSTRAKKAEVGALSGRN</sequence>
<feature type="transmembrane region" description="Helical" evidence="2">
    <location>
        <begin position="52"/>
        <end position="73"/>
    </location>
</feature>
<accession>A0ABD5P9A7</accession>
<keyword evidence="2" id="KW-0472">Membrane</keyword>
<dbReference type="RefSeq" id="WP_267622250.1">
    <property type="nucleotide sequence ID" value="NZ_JAODIW010000006.1"/>
</dbReference>
<gene>
    <name evidence="3" type="ORF">ACFO0N_05735</name>
</gene>
<evidence type="ECO:0000256" key="2">
    <source>
        <dbReference type="SAM" id="Phobius"/>
    </source>
</evidence>
<comment type="caution">
    <text evidence="3">The sequence shown here is derived from an EMBL/GenBank/DDBJ whole genome shotgun (WGS) entry which is preliminary data.</text>
</comment>
<evidence type="ECO:0000313" key="4">
    <source>
        <dbReference type="Proteomes" id="UP001595921"/>
    </source>
</evidence>